<gene>
    <name evidence="2" type="ORF">CHILSU_LOCUS11363</name>
</gene>
<organism evidence="2 3">
    <name type="scientific">Chilo suppressalis</name>
    <name type="common">Asiatic rice borer moth</name>
    <dbReference type="NCBI Taxonomy" id="168631"/>
    <lineage>
        <taxon>Eukaryota</taxon>
        <taxon>Metazoa</taxon>
        <taxon>Ecdysozoa</taxon>
        <taxon>Arthropoda</taxon>
        <taxon>Hexapoda</taxon>
        <taxon>Insecta</taxon>
        <taxon>Pterygota</taxon>
        <taxon>Neoptera</taxon>
        <taxon>Endopterygota</taxon>
        <taxon>Lepidoptera</taxon>
        <taxon>Glossata</taxon>
        <taxon>Ditrysia</taxon>
        <taxon>Pyraloidea</taxon>
        <taxon>Crambidae</taxon>
        <taxon>Crambinae</taxon>
        <taxon>Chilo</taxon>
    </lineage>
</organism>
<evidence type="ECO:0000313" key="3">
    <source>
        <dbReference type="Proteomes" id="UP001153292"/>
    </source>
</evidence>
<evidence type="ECO:0000256" key="1">
    <source>
        <dbReference type="SAM" id="MobiDB-lite"/>
    </source>
</evidence>
<feature type="region of interest" description="Disordered" evidence="1">
    <location>
        <begin position="129"/>
        <end position="223"/>
    </location>
</feature>
<keyword evidence="3" id="KW-1185">Reference proteome</keyword>
<proteinExistence type="predicted"/>
<accession>A0ABN8BH83</accession>
<dbReference type="EMBL" id="OU963902">
    <property type="protein sequence ID" value="CAH0407960.1"/>
    <property type="molecule type" value="Genomic_DNA"/>
</dbReference>
<evidence type="ECO:0008006" key="4">
    <source>
        <dbReference type="Google" id="ProtNLM"/>
    </source>
</evidence>
<protein>
    <recommendedName>
        <fullName evidence="4">WH2 domain-containing protein</fullName>
    </recommendedName>
</protein>
<name>A0ABN8BH83_CHISP</name>
<dbReference type="Proteomes" id="UP001153292">
    <property type="component" value="Chromosome 9"/>
</dbReference>
<evidence type="ECO:0000313" key="2">
    <source>
        <dbReference type="EMBL" id="CAH0407960.1"/>
    </source>
</evidence>
<feature type="compositionally biased region" description="Polar residues" evidence="1">
    <location>
        <begin position="206"/>
        <end position="219"/>
    </location>
</feature>
<feature type="compositionally biased region" description="Pro residues" evidence="1">
    <location>
        <begin position="136"/>
        <end position="182"/>
    </location>
</feature>
<reference evidence="2" key="1">
    <citation type="submission" date="2021-12" db="EMBL/GenBank/DDBJ databases">
        <authorList>
            <person name="King R."/>
        </authorList>
    </citation>
    <scope>NUCLEOTIDE SEQUENCE</scope>
</reference>
<sequence>MQQYEARRECVQQLAARVSCAATGVARALSRALQRAPDVRLDTQTLADVAHTVRAVKPLVCWLDRLYGPRPHWQLQRRHTVAGASPASQPTDIAIHQFWRQLREHKWGRGDSPLPSDALYRRDKAVSCSTGLQLSPRPPAPAAGAPPPAPPPCPPGAPAAPPPHPAPPSAEPPAPAPAPPPRGRLDKAQSTPAYEGEDTGVALPASATTLHTPASNADSPTILVHSAEKADQILEFKKSSSQIGEAILQQRKRNDDKEKVLEAINIAVTELRRRSTLHENSSDTVVINQTSLHVGPSR</sequence>